<dbReference type="EMBL" id="VITK01000002">
    <property type="protein sequence ID" value="TWB04495.1"/>
    <property type="molecule type" value="Genomic_DNA"/>
</dbReference>
<keyword evidence="1" id="KW-0732">Signal</keyword>
<evidence type="ECO:0000313" key="3">
    <source>
        <dbReference type="Proteomes" id="UP000319949"/>
    </source>
</evidence>
<dbReference type="Proteomes" id="UP000319949">
    <property type="component" value="Unassembled WGS sequence"/>
</dbReference>
<reference evidence="2 3" key="1">
    <citation type="submission" date="2019-06" db="EMBL/GenBank/DDBJ databases">
        <title>Genomic Encyclopedia of Type Strains, Phase IV (KMG-V): Genome sequencing to study the core and pangenomes of soil and plant-associated prokaryotes.</title>
        <authorList>
            <person name="Whitman W."/>
        </authorList>
    </citation>
    <scope>NUCLEOTIDE SEQUENCE [LARGE SCALE GENOMIC DNA]</scope>
    <source>
        <strain evidence="2 3">BR 510</strain>
    </source>
</reference>
<gene>
    <name evidence="2" type="ORF">FBZ96_102971</name>
</gene>
<comment type="caution">
    <text evidence="2">The sequence shown here is derived from an EMBL/GenBank/DDBJ whole genome shotgun (WGS) entry which is preliminary data.</text>
</comment>
<feature type="chain" id="PRO_5022062732" evidence="1">
    <location>
        <begin position="22"/>
        <end position="84"/>
    </location>
</feature>
<evidence type="ECO:0000313" key="2">
    <source>
        <dbReference type="EMBL" id="TWB04495.1"/>
    </source>
</evidence>
<evidence type="ECO:0000256" key="1">
    <source>
        <dbReference type="SAM" id="SignalP"/>
    </source>
</evidence>
<proteinExistence type="predicted"/>
<protein>
    <submittedName>
        <fullName evidence="2">Uncharacterized protein</fullName>
    </submittedName>
</protein>
<sequence>MKALFCVSAIVLSLAVVPAYAAPNNTPHAIECMAKNGFTPEMWRARRAGTNAQVQSYIACRDGISVKQAKEVGKRDGNFDTWKR</sequence>
<name>A0A560E551_9BRAD</name>
<dbReference type="AlphaFoldDB" id="A0A560E551"/>
<keyword evidence="3" id="KW-1185">Reference proteome</keyword>
<feature type="signal peptide" evidence="1">
    <location>
        <begin position="1"/>
        <end position="21"/>
    </location>
</feature>
<organism evidence="2 3">
    <name type="scientific">Bradyrhizobium stylosanthis</name>
    <dbReference type="NCBI Taxonomy" id="1803665"/>
    <lineage>
        <taxon>Bacteria</taxon>
        <taxon>Pseudomonadati</taxon>
        <taxon>Pseudomonadota</taxon>
        <taxon>Alphaproteobacteria</taxon>
        <taxon>Hyphomicrobiales</taxon>
        <taxon>Nitrobacteraceae</taxon>
        <taxon>Bradyrhizobium</taxon>
    </lineage>
</organism>
<accession>A0A560E551</accession>